<feature type="transmembrane region" description="Helical" evidence="6">
    <location>
        <begin position="75"/>
        <end position="97"/>
    </location>
</feature>
<feature type="transmembrane region" description="Helical" evidence="6">
    <location>
        <begin position="211"/>
        <end position="234"/>
    </location>
</feature>
<dbReference type="RefSeq" id="WP_284218342.1">
    <property type="nucleotide sequence ID" value="NZ_BSOT01000007.1"/>
</dbReference>
<feature type="transmembrane region" description="Helical" evidence="6">
    <location>
        <begin position="246"/>
        <end position="266"/>
    </location>
</feature>
<dbReference type="PANTHER" id="PTHR43701">
    <property type="entry name" value="MEMBRANE TRANSPORTER PROTEIN MJ0441-RELATED"/>
    <property type="match status" value="1"/>
</dbReference>
<gene>
    <name evidence="7" type="ORF">GCM10007852_28910</name>
</gene>
<evidence type="ECO:0000313" key="8">
    <source>
        <dbReference type="Proteomes" id="UP001156601"/>
    </source>
</evidence>
<feature type="transmembrane region" description="Helical" evidence="6">
    <location>
        <begin position="41"/>
        <end position="63"/>
    </location>
</feature>
<dbReference type="InterPro" id="IPR002781">
    <property type="entry name" value="TM_pro_TauE-like"/>
</dbReference>
<keyword evidence="6" id="KW-1003">Cell membrane</keyword>
<protein>
    <recommendedName>
        <fullName evidence="6">Probable membrane transporter protein</fullName>
    </recommendedName>
</protein>
<keyword evidence="3 6" id="KW-0812">Transmembrane</keyword>
<feature type="transmembrane region" description="Helical" evidence="6">
    <location>
        <begin position="117"/>
        <end position="139"/>
    </location>
</feature>
<evidence type="ECO:0000256" key="3">
    <source>
        <dbReference type="ARBA" id="ARBA00022692"/>
    </source>
</evidence>
<evidence type="ECO:0000256" key="1">
    <source>
        <dbReference type="ARBA" id="ARBA00004141"/>
    </source>
</evidence>
<keyword evidence="4 6" id="KW-1133">Transmembrane helix</keyword>
<feature type="transmembrane region" description="Helical" evidence="6">
    <location>
        <begin position="177"/>
        <end position="199"/>
    </location>
</feature>
<keyword evidence="8" id="KW-1185">Reference proteome</keyword>
<organism evidence="7 8">
    <name type="scientific">Agaribacter marinus</name>
    <dbReference type="NCBI Taxonomy" id="1431249"/>
    <lineage>
        <taxon>Bacteria</taxon>
        <taxon>Pseudomonadati</taxon>
        <taxon>Pseudomonadota</taxon>
        <taxon>Gammaproteobacteria</taxon>
        <taxon>Alteromonadales</taxon>
        <taxon>Alteromonadaceae</taxon>
        <taxon>Agaribacter</taxon>
    </lineage>
</organism>
<dbReference type="EMBL" id="BSOT01000007">
    <property type="protein sequence ID" value="GLR71983.1"/>
    <property type="molecule type" value="Genomic_DNA"/>
</dbReference>
<evidence type="ECO:0000256" key="4">
    <source>
        <dbReference type="ARBA" id="ARBA00022989"/>
    </source>
</evidence>
<reference evidence="7" key="2">
    <citation type="submission" date="2023-01" db="EMBL/GenBank/DDBJ databases">
        <title>Draft genome sequence of Agaribacter marinus strain NBRC 110023.</title>
        <authorList>
            <person name="Sun Q."/>
            <person name="Mori K."/>
        </authorList>
    </citation>
    <scope>NUCLEOTIDE SEQUENCE</scope>
    <source>
        <strain evidence="7">NBRC 110023</strain>
    </source>
</reference>
<evidence type="ECO:0000256" key="5">
    <source>
        <dbReference type="ARBA" id="ARBA00023136"/>
    </source>
</evidence>
<evidence type="ECO:0000256" key="6">
    <source>
        <dbReference type="RuleBase" id="RU363041"/>
    </source>
</evidence>
<dbReference type="Proteomes" id="UP001156601">
    <property type="component" value="Unassembled WGS sequence"/>
</dbReference>
<dbReference type="InterPro" id="IPR051598">
    <property type="entry name" value="TSUP/Inactive_protease-like"/>
</dbReference>
<dbReference type="AlphaFoldDB" id="A0AA37SXY6"/>
<reference evidence="7" key="1">
    <citation type="journal article" date="2014" name="Int. J. Syst. Evol. Microbiol.">
        <title>Complete genome sequence of Corynebacterium casei LMG S-19264T (=DSM 44701T), isolated from a smear-ripened cheese.</title>
        <authorList>
            <consortium name="US DOE Joint Genome Institute (JGI-PGF)"/>
            <person name="Walter F."/>
            <person name="Albersmeier A."/>
            <person name="Kalinowski J."/>
            <person name="Ruckert C."/>
        </authorList>
    </citation>
    <scope>NUCLEOTIDE SEQUENCE</scope>
    <source>
        <strain evidence="7">NBRC 110023</strain>
    </source>
</reference>
<comment type="subcellular location">
    <subcellularLocation>
        <location evidence="6">Cell membrane</location>
        <topology evidence="6">Multi-pass membrane protein</topology>
    </subcellularLocation>
    <subcellularLocation>
        <location evidence="1">Membrane</location>
        <topology evidence="1">Multi-pass membrane protein</topology>
    </subcellularLocation>
</comment>
<dbReference type="Pfam" id="PF01925">
    <property type="entry name" value="TauE"/>
    <property type="match status" value="1"/>
</dbReference>
<proteinExistence type="inferred from homology"/>
<sequence>MSQLIQQINEHKIKLLLISAWLIILVFQSDFSSLLVEYSGFLFLGIAGAIFANSTGAGGGVVFVPFFNQLGLDNITIVATSFAIQCCGMSAGAITWWQHNKRVHSDDPEWTGLVRGLVTTVPCSIAGVLVAQFLLATLGESVSESLHVYFGLFSILLAVFIYMSIPLMTRQTIRTQFSVLDVICLTVIAFAGGIITAWLSVGVGELVAVYLILRGFNITFAIALAVILSAFSVWGGITYHITESQAIYWDIILFAGAGAVIGGMIAKHVVLFFSPARLKLFFATWILVMGIAGLPLWQ</sequence>
<name>A0AA37SXY6_9ALTE</name>
<feature type="transmembrane region" description="Helical" evidence="6">
    <location>
        <begin position="146"/>
        <end position="165"/>
    </location>
</feature>
<accession>A0AA37SXY6</accession>
<feature type="transmembrane region" description="Helical" evidence="6">
    <location>
        <begin position="12"/>
        <end position="29"/>
    </location>
</feature>
<comment type="similarity">
    <text evidence="2 6">Belongs to the 4-toluene sulfonate uptake permease (TSUP) (TC 2.A.102) family.</text>
</comment>
<dbReference type="GO" id="GO:0005886">
    <property type="term" value="C:plasma membrane"/>
    <property type="evidence" value="ECO:0007669"/>
    <property type="project" value="UniProtKB-SubCell"/>
</dbReference>
<evidence type="ECO:0000313" key="7">
    <source>
        <dbReference type="EMBL" id="GLR71983.1"/>
    </source>
</evidence>
<keyword evidence="5 6" id="KW-0472">Membrane</keyword>
<comment type="caution">
    <text evidence="7">The sequence shown here is derived from an EMBL/GenBank/DDBJ whole genome shotgun (WGS) entry which is preliminary data.</text>
</comment>
<evidence type="ECO:0000256" key="2">
    <source>
        <dbReference type="ARBA" id="ARBA00009142"/>
    </source>
</evidence>
<dbReference type="PANTHER" id="PTHR43701:SF2">
    <property type="entry name" value="MEMBRANE TRANSPORTER PROTEIN YJNA-RELATED"/>
    <property type="match status" value="1"/>
</dbReference>
<feature type="transmembrane region" description="Helical" evidence="6">
    <location>
        <begin position="278"/>
        <end position="297"/>
    </location>
</feature>